<evidence type="ECO:0000256" key="1">
    <source>
        <dbReference type="SAM" id="MobiDB-lite"/>
    </source>
</evidence>
<keyword evidence="3" id="KW-1185">Reference proteome</keyword>
<dbReference type="EMBL" id="JANQDX010000014">
    <property type="protein sequence ID" value="KAL0912211.1"/>
    <property type="molecule type" value="Genomic_DNA"/>
</dbReference>
<sequence>MAQHTSALVKPANELERDRKMNTLHCSTILDSVARYADRQLAASLKARTKDPAEASSPGPAFTGPLRRGSGGSNGTMVAAGEKSSGSLSHAIITRFTLLQNSLRQSAYIKKILEVRCFY</sequence>
<name>A0ABD0UI06_DENTH</name>
<evidence type="ECO:0000313" key="2">
    <source>
        <dbReference type="EMBL" id="KAL0912211.1"/>
    </source>
</evidence>
<proteinExistence type="predicted"/>
<organism evidence="2 3">
    <name type="scientific">Dendrobium thyrsiflorum</name>
    <name type="common">Pinecone-like raceme dendrobium</name>
    <name type="synonym">Orchid</name>
    <dbReference type="NCBI Taxonomy" id="117978"/>
    <lineage>
        <taxon>Eukaryota</taxon>
        <taxon>Viridiplantae</taxon>
        <taxon>Streptophyta</taxon>
        <taxon>Embryophyta</taxon>
        <taxon>Tracheophyta</taxon>
        <taxon>Spermatophyta</taxon>
        <taxon>Magnoliopsida</taxon>
        <taxon>Liliopsida</taxon>
        <taxon>Asparagales</taxon>
        <taxon>Orchidaceae</taxon>
        <taxon>Epidendroideae</taxon>
        <taxon>Malaxideae</taxon>
        <taxon>Dendrobiinae</taxon>
        <taxon>Dendrobium</taxon>
    </lineage>
</organism>
<feature type="region of interest" description="Disordered" evidence="1">
    <location>
        <begin position="47"/>
        <end position="81"/>
    </location>
</feature>
<reference evidence="2 3" key="1">
    <citation type="journal article" date="2024" name="Plant Biotechnol. J.">
        <title>Dendrobium thyrsiflorum genome and its molecular insights into genes involved in important horticultural traits.</title>
        <authorList>
            <person name="Chen B."/>
            <person name="Wang J.Y."/>
            <person name="Zheng P.J."/>
            <person name="Li K.L."/>
            <person name="Liang Y.M."/>
            <person name="Chen X.F."/>
            <person name="Zhang C."/>
            <person name="Zhao X."/>
            <person name="He X."/>
            <person name="Zhang G.Q."/>
            <person name="Liu Z.J."/>
            <person name="Xu Q."/>
        </authorList>
    </citation>
    <scope>NUCLEOTIDE SEQUENCE [LARGE SCALE GENOMIC DNA]</scope>
    <source>
        <strain evidence="2">GZMU011</strain>
    </source>
</reference>
<evidence type="ECO:0000313" key="3">
    <source>
        <dbReference type="Proteomes" id="UP001552299"/>
    </source>
</evidence>
<gene>
    <name evidence="2" type="ORF">M5K25_018171</name>
</gene>
<dbReference type="AlphaFoldDB" id="A0ABD0UI06"/>
<comment type="caution">
    <text evidence="2">The sequence shown here is derived from an EMBL/GenBank/DDBJ whole genome shotgun (WGS) entry which is preliminary data.</text>
</comment>
<dbReference type="Proteomes" id="UP001552299">
    <property type="component" value="Unassembled WGS sequence"/>
</dbReference>
<accession>A0ABD0UI06</accession>
<protein>
    <submittedName>
        <fullName evidence="2">Uncharacterized protein</fullName>
    </submittedName>
</protein>